<evidence type="ECO:0000259" key="4">
    <source>
        <dbReference type="Pfam" id="PF08541"/>
    </source>
</evidence>
<dbReference type="EMBL" id="SHNO01000001">
    <property type="protein sequence ID" value="MCX2977232.1"/>
    <property type="molecule type" value="Genomic_DNA"/>
</dbReference>
<dbReference type="SUPFAM" id="SSF53901">
    <property type="entry name" value="Thiolase-like"/>
    <property type="match status" value="2"/>
</dbReference>
<evidence type="ECO:0000256" key="2">
    <source>
        <dbReference type="ARBA" id="ARBA00023315"/>
    </source>
</evidence>
<feature type="domain" description="ChsH2 C-terminal OB-fold" evidence="3">
    <location>
        <begin position="407"/>
        <end position="462"/>
    </location>
</feature>
<feature type="domain" description="Beta-ketoacyl-[acyl-carrier-protein] synthase III C-terminal" evidence="4">
    <location>
        <begin position="219"/>
        <end position="294"/>
    </location>
</feature>
<protein>
    <submittedName>
        <fullName evidence="5">Hydroxymethylglutaryl-CoA synthase family protein</fullName>
    </submittedName>
</protein>
<keyword evidence="1" id="KW-0808">Transferase</keyword>
<proteinExistence type="predicted"/>
<evidence type="ECO:0000313" key="5">
    <source>
        <dbReference type="EMBL" id="MCX2977232.1"/>
    </source>
</evidence>
<dbReference type="Gene3D" id="3.40.47.10">
    <property type="match status" value="2"/>
</dbReference>
<sequence>MPVGLMALGAYLPQRRLQRKVIAAAHSWFEPSLTGLGQGERTMASWDEDTITLAVEAARACLRNRDRAGVNALYIGSTSFPFLDRQNAALAGEAIGLRRDLQTFDLAGSRKAGTSALLAALKAAEQGEQGLVVAADKRRTKAASTAEMNYGDGAAAMLVGEGECIAELVGAHTLSVDFIDHFRTAESEFDYQWEARWVRDEGLMKIVPEAVSAILGGSGKDVGDIAHFCCPIGNSREQQALASKLGITADALVDNLHSNCGNTGAAHPLLMLAGALERAQPGELILLVGFGQGCDTILLRATAALVHQRASAQGLQACLDNRLEEENYFKFLAFNGLMTMEHGIRAETDKNTGLTTAYRNRALTTSFIGGKCRDCGTAQIPAAPICVNPTCAAVDSQDEHPFADASAVLRSYTSDRLTYSPSPPAWYGMVQFEEGGRIMIDFTDVQAERGLEVGMPMRMVFRVRDYDHKRGFRRYYWKAAPVYSGE</sequence>
<evidence type="ECO:0000256" key="1">
    <source>
        <dbReference type="ARBA" id="ARBA00022679"/>
    </source>
</evidence>
<evidence type="ECO:0000313" key="6">
    <source>
        <dbReference type="Proteomes" id="UP001143304"/>
    </source>
</evidence>
<comment type="caution">
    <text evidence="5">The sequence shown here is derived from an EMBL/GenBank/DDBJ whole genome shotgun (WGS) entry which is preliminary data.</text>
</comment>
<dbReference type="Pfam" id="PF01796">
    <property type="entry name" value="OB_ChsH2_C"/>
    <property type="match status" value="1"/>
</dbReference>
<reference evidence="5" key="1">
    <citation type="submission" date="2019-02" db="EMBL/GenBank/DDBJ databases">
        <authorList>
            <person name="Li S.-H."/>
        </authorList>
    </citation>
    <scope>NUCLEOTIDE SEQUENCE</scope>
    <source>
        <strain evidence="5">IMCC11814</strain>
    </source>
</reference>
<dbReference type="InterPro" id="IPR016039">
    <property type="entry name" value="Thiolase-like"/>
</dbReference>
<dbReference type="InterPro" id="IPR013747">
    <property type="entry name" value="ACP_syn_III_C"/>
</dbReference>
<dbReference type="CDD" id="cd00827">
    <property type="entry name" value="init_cond_enzymes"/>
    <property type="match status" value="1"/>
</dbReference>
<keyword evidence="6" id="KW-1185">Reference proteome</keyword>
<keyword evidence="2" id="KW-0012">Acyltransferase</keyword>
<dbReference type="InterPro" id="IPR012340">
    <property type="entry name" value="NA-bd_OB-fold"/>
</dbReference>
<dbReference type="Proteomes" id="UP001143304">
    <property type="component" value="Unassembled WGS sequence"/>
</dbReference>
<gene>
    <name evidence="5" type="ORF">EYC82_07680</name>
</gene>
<dbReference type="SUPFAM" id="SSF50249">
    <property type="entry name" value="Nucleic acid-binding proteins"/>
    <property type="match status" value="1"/>
</dbReference>
<evidence type="ECO:0000259" key="3">
    <source>
        <dbReference type="Pfam" id="PF01796"/>
    </source>
</evidence>
<accession>A0ABT3T4M2</accession>
<dbReference type="RefSeq" id="WP_279248962.1">
    <property type="nucleotide sequence ID" value="NZ_SHNO01000001.1"/>
</dbReference>
<dbReference type="PANTHER" id="PTHR34069">
    <property type="entry name" value="3-OXOACYL-[ACYL-CARRIER-PROTEIN] SYNTHASE 3"/>
    <property type="match status" value="1"/>
</dbReference>
<dbReference type="Pfam" id="PF08541">
    <property type="entry name" value="ACP_syn_III_C"/>
    <property type="match status" value="1"/>
</dbReference>
<dbReference type="PANTHER" id="PTHR34069:SF2">
    <property type="entry name" value="BETA-KETOACYL-[ACYL-CARRIER-PROTEIN] SYNTHASE III"/>
    <property type="match status" value="1"/>
</dbReference>
<organism evidence="5 6">
    <name type="scientific">Candidatus Marimicrobium litorale</name>
    <dbReference type="NCBI Taxonomy" id="2518991"/>
    <lineage>
        <taxon>Bacteria</taxon>
        <taxon>Pseudomonadati</taxon>
        <taxon>Pseudomonadota</taxon>
        <taxon>Gammaproteobacteria</taxon>
        <taxon>Cellvibrionales</taxon>
        <taxon>Halieaceae</taxon>
        <taxon>Marimicrobium</taxon>
    </lineage>
</organism>
<dbReference type="InterPro" id="IPR002878">
    <property type="entry name" value="ChsH2_C"/>
</dbReference>
<name>A0ABT3T4M2_9GAMM</name>